<evidence type="ECO:0000256" key="7">
    <source>
        <dbReference type="ARBA" id="ARBA00024041"/>
    </source>
</evidence>
<feature type="transmembrane region" description="Helical" evidence="9">
    <location>
        <begin position="363"/>
        <end position="384"/>
    </location>
</feature>
<keyword evidence="6 9" id="KW-0472">Membrane</keyword>
<dbReference type="AlphaFoldDB" id="A0A8S1J835"/>
<evidence type="ECO:0000313" key="11">
    <source>
        <dbReference type="Proteomes" id="UP000708148"/>
    </source>
</evidence>
<evidence type="ECO:0000256" key="9">
    <source>
        <dbReference type="SAM" id="Phobius"/>
    </source>
</evidence>
<comment type="caution">
    <text evidence="10">The sequence shown here is derived from an EMBL/GenBank/DDBJ whole genome shotgun (WGS) entry which is preliminary data.</text>
</comment>
<feature type="transmembrane region" description="Helical" evidence="9">
    <location>
        <begin position="55"/>
        <end position="75"/>
    </location>
</feature>
<evidence type="ECO:0000256" key="8">
    <source>
        <dbReference type="SAM" id="MobiDB-lite"/>
    </source>
</evidence>
<keyword evidence="11" id="KW-1185">Reference proteome</keyword>
<dbReference type="InterPro" id="IPR002293">
    <property type="entry name" value="AA/rel_permease1"/>
</dbReference>
<evidence type="ECO:0000256" key="5">
    <source>
        <dbReference type="ARBA" id="ARBA00022989"/>
    </source>
</evidence>
<feature type="transmembrane region" description="Helical" evidence="9">
    <location>
        <begin position="160"/>
        <end position="185"/>
    </location>
</feature>
<feature type="transmembrane region" description="Helical" evidence="9">
    <location>
        <begin position="119"/>
        <end position="140"/>
    </location>
</feature>
<comment type="subcellular location">
    <subcellularLocation>
        <location evidence="1">Cell membrane</location>
        <topology evidence="1">Multi-pass membrane protein</topology>
    </subcellularLocation>
</comment>
<sequence length="548" mass="60251">MRDVQSFAGWMGWRARRTGRSGGAGDELGQRGHGGLEGAGEAPPKVRAGRRRRTLTVLPLVALIFYEVSGGPFGIEESVNLAGALPAILGLLILPCVWSIPEALITAELATMFPEDSGYVAWVSAAFGPFWGFQEGFLSWVSGVADNSIYPLILAGNLEVFMPILTHVWATRAFCIVVSVMLTYLNWRGLQVVGSTTVFLTCFMLAPFVVLTIIGIPKIHASNWLDYKPGHLEKNFWDFMNVMFWNLNYWDSVSTLAGEVKDPGTSFPRALSMGVVAVVLGYLVPVLVGVGVMGQENWPDGFFPILGQEVAGDWLKAWIVLAAAASQIGLFEAEMSSDSYQVLGMAERGMLPKRLGVRSRHGTPTIGILLSSSGIAILCFTLHFQSVVDLLNYAYCLAELLEFAAFIYLRVKAPDMPRSYRIPLSTTGVCIMLFPATVLLLYLIVYPWMQLNYVVIGFCVGILLSGSILWALLECARKRGWFEFAKLEAQHNSDADSVDEEEDEHEGLLHSGTDQSEYKALDGVDPLVRAQLFGELENTENVLLEPFL</sequence>
<comment type="similarity">
    <text evidence="7">Belongs to the amino acid-polyamine-organocation (APC) superfamily. Polyamine:cation symporter (PHS) (TC 2.A.3.12) family.</text>
</comment>
<keyword evidence="4 9" id="KW-0812">Transmembrane</keyword>
<evidence type="ECO:0000256" key="4">
    <source>
        <dbReference type="ARBA" id="ARBA00022692"/>
    </source>
</evidence>
<feature type="compositionally biased region" description="Gly residues" evidence="8">
    <location>
        <begin position="20"/>
        <end position="38"/>
    </location>
</feature>
<keyword evidence="5 9" id="KW-1133">Transmembrane helix</keyword>
<evidence type="ECO:0000256" key="2">
    <source>
        <dbReference type="ARBA" id="ARBA00022448"/>
    </source>
</evidence>
<reference evidence="10" key="1">
    <citation type="submission" date="2020-12" db="EMBL/GenBank/DDBJ databases">
        <authorList>
            <person name="Iha C."/>
        </authorList>
    </citation>
    <scope>NUCLEOTIDE SEQUENCE</scope>
</reference>
<dbReference type="PANTHER" id="PTHR45826:SF2">
    <property type="entry name" value="AMINO ACID TRANSPORTER"/>
    <property type="match status" value="1"/>
</dbReference>
<accession>A0A8S1J835</accession>
<proteinExistence type="inferred from homology"/>
<evidence type="ECO:0000256" key="1">
    <source>
        <dbReference type="ARBA" id="ARBA00004651"/>
    </source>
</evidence>
<evidence type="ECO:0008006" key="12">
    <source>
        <dbReference type="Google" id="ProtNLM"/>
    </source>
</evidence>
<evidence type="ECO:0000256" key="3">
    <source>
        <dbReference type="ARBA" id="ARBA00022475"/>
    </source>
</evidence>
<keyword evidence="3" id="KW-1003">Cell membrane</keyword>
<dbReference type="GO" id="GO:0005886">
    <property type="term" value="C:plasma membrane"/>
    <property type="evidence" value="ECO:0007669"/>
    <property type="project" value="UniProtKB-SubCell"/>
</dbReference>
<feature type="transmembrane region" description="Helical" evidence="9">
    <location>
        <begin position="270"/>
        <end position="294"/>
    </location>
</feature>
<feature type="transmembrane region" description="Helical" evidence="9">
    <location>
        <begin position="423"/>
        <end position="445"/>
    </location>
</feature>
<dbReference type="PANTHER" id="PTHR45826">
    <property type="entry name" value="POLYAMINE TRANSPORTER PUT1"/>
    <property type="match status" value="1"/>
</dbReference>
<name>A0A8S1J835_9CHLO</name>
<dbReference type="InterPro" id="IPR044566">
    <property type="entry name" value="RMV1-like"/>
</dbReference>
<evidence type="ECO:0000313" key="10">
    <source>
        <dbReference type="EMBL" id="CAD7699668.1"/>
    </source>
</evidence>
<dbReference type="OrthoDB" id="5982228at2759"/>
<evidence type="ECO:0000256" key="6">
    <source>
        <dbReference type="ARBA" id="ARBA00023136"/>
    </source>
</evidence>
<feature type="transmembrane region" description="Helical" evidence="9">
    <location>
        <begin position="451"/>
        <end position="473"/>
    </location>
</feature>
<dbReference type="GO" id="GO:0015203">
    <property type="term" value="F:polyamine transmembrane transporter activity"/>
    <property type="evidence" value="ECO:0007669"/>
    <property type="project" value="UniProtKB-ARBA"/>
</dbReference>
<dbReference type="Gene3D" id="1.20.1740.10">
    <property type="entry name" value="Amino acid/polyamine transporter I"/>
    <property type="match status" value="1"/>
</dbReference>
<feature type="region of interest" description="Disordered" evidence="8">
    <location>
        <begin position="18"/>
        <end position="48"/>
    </location>
</feature>
<feature type="transmembrane region" description="Helical" evidence="9">
    <location>
        <begin position="197"/>
        <end position="216"/>
    </location>
</feature>
<organism evidence="10 11">
    <name type="scientific">Ostreobium quekettii</name>
    <dbReference type="NCBI Taxonomy" id="121088"/>
    <lineage>
        <taxon>Eukaryota</taxon>
        <taxon>Viridiplantae</taxon>
        <taxon>Chlorophyta</taxon>
        <taxon>core chlorophytes</taxon>
        <taxon>Ulvophyceae</taxon>
        <taxon>TCBD clade</taxon>
        <taxon>Bryopsidales</taxon>
        <taxon>Ostreobineae</taxon>
        <taxon>Ostreobiaceae</taxon>
        <taxon>Ostreobium</taxon>
    </lineage>
</organism>
<feature type="transmembrane region" description="Helical" evidence="9">
    <location>
        <begin position="390"/>
        <end position="411"/>
    </location>
</feature>
<dbReference type="Pfam" id="PF13520">
    <property type="entry name" value="AA_permease_2"/>
    <property type="match status" value="1"/>
</dbReference>
<dbReference type="EMBL" id="CAJHUC010001086">
    <property type="protein sequence ID" value="CAD7699668.1"/>
    <property type="molecule type" value="Genomic_DNA"/>
</dbReference>
<dbReference type="Proteomes" id="UP000708148">
    <property type="component" value="Unassembled WGS sequence"/>
</dbReference>
<protein>
    <recommendedName>
        <fullName evidence="12">Amino acid/polyamine transporter I</fullName>
    </recommendedName>
</protein>
<keyword evidence="2" id="KW-0813">Transport</keyword>
<feature type="transmembrane region" description="Helical" evidence="9">
    <location>
        <begin position="81"/>
        <end position="98"/>
    </location>
</feature>
<gene>
    <name evidence="10" type="ORF">OSTQU699_LOCUS5027</name>
</gene>
<dbReference type="FunFam" id="1.20.1740.10:FF:000041">
    <property type="entry name" value="Amino acid permease, putative"/>
    <property type="match status" value="1"/>
</dbReference>